<dbReference type="HOGENOM" id="CLU_3207554_0_0_1"/>
<organism evidence="1 2">
    <name type="scientific">Botryotinia fuckeliana (strain T4)</name>
    <name type="common">Noble rot fungus</name>
    <name type="synonym">Botrytis cinerea</name>
    <dbReference type="NCBI Taxonomy" id="999810"/>
    <lineage>
        <taxon>Eukaryota</taxon>
        <taxon>Fungi</taxon>
        <taxon>Dikarya</taxon>
        <taxon>Ascomycota</taxon>
        <taxon>Pezizomycotina</taxon>
        <taxon>Leotiomycetes</taxon>
        <taxon>Helotiales</taxon>
        <taxon>Sclerotiniaceae</taxon>
        <taxon>Botrytis</taxon>
    </lineage>
</organism>
<sequence length="45" mass="5348">MVSYDLEKEMRLFRTCDRTFNASQHLKLEIKTTYSVPAQNIVKNQ</sequence>
<reference evidence="2" key="1">
    <citation type="journal article" date="2011" name="PLoS Genet.">
        <title>Genomic analysis of the necrotrophic fungal pathogens Sclerotinia sclerotiorum and Botrytis cinerea.</title>
        <authorList>
            <person name="Amselem J."/>
            <person name="Cuomo C.A."/>
            <person name="van Kan J.A."/>
            <person name="Viaud M."/>
            <person name="Benito E.P."/>
            <person name="Couloux A."/>
            <person name="Coutinho P.M."/>
            <person name="de Vries R.P."/>
            <person name="Dyer P.S."/>
            <person name="Fillinger S."/>
            <person name="Fournier E."/>
            <person name="Gout L."/>
            <person name="Hahn M."/>
            <person name="Kohn L."/>
            <person name="Lapalu N."/>
            <person name="Plummer K.M."/>
            <person name="Pradier J.M."/>
            <person name="Quevillon E."/>
            <person name="Sharon A."/>
            <person name="Simon A."/>
            <person name="ten Have A."/>
            <person name="Tudzynski B."/>
            <person name="Tudzynski P."/>
            <person name="Wincker P."/>
            <person name="Andrew M."/>
            <person name="Anthouard V."/>
            <person name="Beever R.E."/>
            <person name="Beffa R."/>
            <person name="Benoit I."/>
            <person name="Bouzid O."/>
            <person name="Brault B."/>
            <person name="Chen Z."/>
            <person name="Choquer M."/>
            <person name="Collemare J."/>
            <person name="Cotton P."/>
            <person name="Danchin E.G."/>
            <person name="Da Silva C."/>
            <person name="Gautier A."/>
            <person name="Giraud C."/>
            <person name="Giraud T."/>
            <person name="Gonzalez C."/>
            <person name="Grossetete S."/>
            <person name="Guldener U."/>
            <person name="Henrissat B."/>
            <person name="Howlett B.J."/>
            <person name="Kodira C."/>
            <person name="Kretschmer M."/>
            <person name="Lappartient A."/>
            <person name="Leroch M."/>
            <person name="Levis C."/>
            <person name="Mauceli E."/>
            <person name="Neuveglise C."/>
            <person name="Oeser B."/>
            <person name="Pearson M."/>
            <person name="Poulain J."/>
            <person name="Poussereau N."/>
            <person name="Quesneville H."/>
            <person name="Rascle C."/>
            <person name="Schumacher J."/>
            <person name="Segurens B."/>
            <person name="Sexton A."/>
            <person name="Silva E."/>
            <person name="Sirven C."/>
            <person name="Soanes D.M."/>
            <person name="Talbot N.J."/>
            <person name="Templeton M."/>
            <person name="Yandava C."/>
            <person name="Yarden O."/>
            <person name="Zeng Q."/>
            <person name="Rollins J.A."/>
            <person name="Lebrun M.H."/>
            <person name="Dickman M."/>
        </authorList>
    </citation>
    <scope>NUCLEOTIDE SEQUENCE [LARGE SCALE GENOMIC DNA]</scope>
    <source>
        <strain evidence="2">T4</strain>
    </source>
</reference>
<dbReference type="AlphaFoldDB" id="G2YXW5"/>
<evidence type="ECO:0000313" key="2">
    <source>
        <dbReference type="Proteomes" id="UP000008177"/>
    </source>
</evidence>
<dbReference type="Proteomes" id="UP000008177">
    <property type="component" value="Unplaced contigs"/>
</dbReference>
<dbReference type="EMBL" id="FQ790360">
    <property type="protein sequence ID" value="CCD56463.1"/>
    <property type="molecule type" value="Genomic_DNA"/>
</dbReference>
<proteinExistence type="predicted"/>
<gene>
    <name evidence="1" type="ORF">BofuT4_uP146320.1</name>
</gene>
<evidence type="ECO:0000313" key="1">
    <source>
        <dbReference type="EMBL" id="CCD56463.1"/>
    </source>
</evidence>
<name>G2YXW5_BOTF4</name>
<protein>
    <submittedName>
        <fullName evidence="1">Uncharacterized protein</fullName>
    </submittedName>
</protein>
<accession>G2YXW5</accession>
<dbReference type="InParanoid" id="G2YXW5"/>